<dbReference type="EMBL" id="JBBNAG010000004">
    <property type="protein sequence ID" value="KAK9141106.1"/>
    <property type="molecule type" value="Genomic_DNA"/>
</dbReference>
<reference evidence="2 3" key="1">
    <citation type="submission" date="2024-01" db="EMBL/GenBank/DDBJ databases">
        <title>Genome assemblies of Stephania.</title>
        <authorList>
            <person name="Yang L."/>
        </authorList>
    </citation>
    <scope>NUCLEOTIDE SEQUENCE [LARGE SCALE GENOMIC DNA]</scope>
    <source>
        <strain evidence="2">JXDWG</strain>
        <tissue evidence="2">Leaf</tissue>
    </source>
</reference>
<feature type="transmembrane region" description="Helical" evidence="1">
    <location>
        <begin position="80"/>
        <end position="96"/>
    </location>
</feature>
<evidence type="ECO:0000256" key="1">
    <source>
        <dbReference type="SAM" id="Phobius"/>
    </source>
</evidence>
<organism evidence="2 3">
    <name type="scientific">Stephania cephalantha</name>
    <dbReference type="NCBI Taxonomy" id="152367"/>
    <lineage>
        <taxon>Eukaryota</taxon>
        <taxon>Viridiplantae</taxon>
        <taxon>Streptophyta</taxon>
        <taxon>Embryophyta</taxon>
        <taxon>Tracheophyta</taxon>
        <taxon>Spermatophyta</taxon>
        <taxon>Magnoliopsida</taxon>
        <taxon>Ranunculales</taxon>
        <taxon>Menispermaceae</taxon>
        <taxon>Menispermoideae</taxon>
        <taxon>Cissampelideae</taxon>
        <taxon>Stephania</taxon>
    </lineage>
</organism>
<evidence type="ECO:0000313" key="3">
    <source>
        <dbReference type="Proteomes" id="UP001419268"/>
    </source>
</evidence>
<keyword evidence="1" id="KW-0472">Membrane</keyword>
<gene>
    <name evidence="2" type="ORF">Scep_010787</name>
</gene>
<feature type="transmembrane region" description="Helical" evidence="1">
    <location>
        <begin position="40"/>
        <end position="60"/>
    </location>
</feature>
<proteinExistence type="predicted"/>
<keyword evidence="1" id="KW-0812">Transmembrane</keyword>
<feature type="transmembrane region" description="Helical" evidence="1">
    <location>
        <begin position="116"/>
        <end position="139"/>
    </location>
</feature>
<dbReference type="AlphaFoldDB" id="A0AAP0JW13"/>
<name>A0AAP0JW13_9MAGN</name>
<evidence type="ECO:0000313" key="2">
    <source>
        <dbReference type="EMBL" id="KAK9141106.1"/>
    </source>
</evidence>
<accession>A0AAP0JW13</accession>
<dbReference type="Proteomes" id="UP001419268">
    <property type="component" value="Unassembled WGS sequence"/>
</dbReference>
<feature type="transmembrane region" description="Helical" evidence="1">
    <location>
        <begin position="12"/>
        <end position="34"/>
    </location>
</feature>
<protein>
    <submittedName>
        <fullName evidence="2">Uncharacterized protein</fullName>
    </submittedName>
</protein>
<sequence>MCEKVAIEMAPHLSMVVIQLSTAGYVVLSQAILIQGTSSIILAFYSFLSATIYMGILAVIFESVKAREASTQHMVWKRKAFRNIDIGLWCSCSYFWTNGPALLKLPLTKTMGASRFGYWFLGIAMAFIASLGTSIWIIYMCCRVGVDIDRPVHFPMVHVQRRKNLFKYR</sequence>
<keyword evidence="3" id="KW-1185">Reference proteome</keyword>
<keyword evidence="1" id="KW-1133">Transmembrane helix</keyword>
<comment type="caution">
    <text evidence="2">The sequence shown here is derived from an EMBL/GenBank/DDBJ whole genome shotgun (WGS) entry which is preliminary data.</text>
</comment>